<reference evidence="1 2" key="1">
    <citation type="submission" date="2021-01" db="EMBL/GenBank/DDBJ databases">
        <title>Whole genome shotgun sequence of Planotetraspora kaengkrachanensis NBRC 104272.</title>
        <authorList>
            <person name="Komaki H."/>
            <person name="Tamura T."/>
        </authorList>
    </citation>
    <scope>NUCLEOTIDE SEQUENCE [LARGE SCALE GENOMIC DNA]</scope>
    <source>
        <strain evidence="1 2">NBRC 104272</strain>
    </source>
</reference>
<evidence type="ECO:0000313" key="1">
    <source>
        <dbReference type="EMBL" id="GIG83902.1"/>
    </source>
</evidence>
<dbReference type="Proteomes" id="UP000630097">
    <property type="component" value="Unassembled WGS sequence"/>
</dbReference>
<accession>A0A8J3PZK0</accession>
<dbReference type="EMBL" id="BONV01000044">
    <property type="protein sequence ID" value="GIG83902.1"/>
    <property type="molecule type" value="Genomic_DNA"/>
</dbReference>
<organism evidence="1 2">
    <name type="scientific">Planotetraspora kaengkrachanensis</name>
    <dbReference type="NCBI Taxonomy" id="575193"/>
    <lineage>
        <taxon>Bacteria</taxon>
        <taxon>Bacillati</taxon>
        <taxon>Actinomycetota</taxon>
        <taxon>Actinomycetes</taxon>
        <taxon>Streptosporangiales</taxon>
        <taxon>Streptosporangiaceae</taxon>
        <taxon>Planotetraspora</taxon>
    </lineage>
</organism>
<dbReference type="RefSeq" id="WP_239115834.1">
    <property type="nucleotide sequence ID" value="NZ_BAABHH010000029.1"/>
</dbReference>
<proteinExistence type="predicted"/>
<keyword evidence="2" id="KW-1185">Reference proteome</keyword>
<dbReference type="AlphaFoldDB" id="A0A8J3PZK0"/>
<name>A0A8J3PZK0_9ACTN</name>
<sequence>MSLTVDVFVILEDGRREVLDVPQDASDLAGHERTRTVVWGSPVVRSLGARFLPSLADSDLWLEPDLLDDFAAECAMLLGHLPAIAAETGWRDDYIRHRLGNMTDAVARARSVDGGIVIW</sequence>
<comment type="caution">
    <text evidence="1">The sequence shown here is derived from an EMBL/GenBank/DDBJ whole genome shotgun (WGS) entry which is preliminary data.</text>
</comment>
<evidence type="ECO:0000313" key="2">
    <source>
        <dbReference type="Proteomes" id="UP000630097"/>
    </source>
</evidence>
<gene>
    <name evidence="1" type="ORF">Pka01_70290</name>
</gene>
<protein>
    <submittedName>
        <fullName evidence="1">Uncharacterized protein</fullName>
    </submittedName>
</protein>